<keyword evidence="3" id="KW-0436">Ligase</keyword>
<dbReference type="AlphaFoldDB" id="A0A7Y0E216"/>
<comment type="similarity">
    <text evidence="1">Belongs to the PRORSD1 family.</text>
</comment>
<evidence type="ECO:0000256" key="1">
    <source>
        <dbReference type="ARBA" id="ARBA00010201"/>
    </source>
</evidence>
<keyword evidence="3" id="KW-0030">Aminoacyl-tRNA synthetase</keyword>
<keyword evidence="4" id="KW-1185">Reference proteome</keyword>
<dbReference type="GO" id="GO:0004812">
    <property type="term" value="F:aminoacyl-tRNA ligase activity"/>
    <property type="evidence" value="ECO:0007669"/>
    <property type="project" value="UniProtKB-KW"/>
</dbReference>
<dbReference type="EMBL" id="JABBNT010000004">
    <property type="protein sequence ID" value="NMM45793.1"/>
    <property type="molecule type" value="Genomic_DNA"/>
</dbReference>
<organism evidence="3 4">
    <name type="scientific">Pacificispira spongiicola</name>
    <dbReference type="NCBI Taxonomy" id="2729598"/>
    <lineage>
        <taxon>Bacteria</taxon>
        <taxon>Pseudomonadati</taxon>
        <taxon>Pseudomonadota</taxon>
        <taxon>Alphaproteobacteria</taxon>
        <taxon>Rhodospirillales</taxon>
        <taxon>Rhodospirillaceae</taxon>
        <taxon>Pacificispira</taxon>
    </lineage>
</organism>
<name>A0A7Y0E216_9PROT</name>
<dbReference type="Gene3D" id="3.90.960.10">
    <property type="entry name" value="YbaK/aminoacyl-tRNA synthetase-associated domain"/>
    <property type="match status" value="1"/>
</dbReference>
<protein>
    <submittedName>
        <fullName evidence="3">Prolyl-tRNA synthetase associated domain-containing protein</fullName>
    </submittedName>
</protein>
<evidence type="ECO:0000313" key="3">
    <source>
        <dbReference type="EMBL" id="NMM45793.1"/>
    </source>
</evidence>
<dbReference type="FunFam" id="3.90.960.10:FF:000005">
    <property type="entry name" value="Putative prolyl-tRNA synthetase"/>
    <property type="match status" value="1"/>
</dbReference>
<gene>
    <name evidence="3" type="ORF">HH303_14950</name>
</gene>
<dbReference type="InterPro" id="IPR040285">
    <property type="entry name" value="ProX/PRXD1"/>
</dbReference>
<proteinExistence type="inferred from homology"/>
<dbReference type="CDD" id="cd04335">
    <property type="entry name" value="PrdX_deacylase"/>
    <property type="match status" value="1"/>
</dbReference>
<dbReference type="SUPFAM" id="SSF55826">
    <property type="entry name" value="YbaK/ProRS associated domain"/>
    <property type="match status" value="1"/>
</dbReference>
<dbReference type="PANTHER" id="PTHR31423:SF3">
    <property type="entry name" value="PROLYL-TRNA SYNTHETASE ASSOCIATED DOMAIN-CONTAINING PROTEIN 1-RELATED"/>
    <property type="match status" value="1"/>
</dbReference>
<sequence>MPKTEADLFATLDALGIDHRTVDHAPLYTVEDSQRLRGELDGLHIKNLFLRDKKKRLWLCTVEEDRIVDLKALKQRLGAQGNLSFGNPELLMEVLGVIPGAVTPFGVINDTDRQVTMVLDADIPTAETVNCHPLRNDRTTAVSGAGLMAFLKDQGYDPLLIDFTEPLTDA</sequence>
<comment type="caution">
    <text evidence="3">The sequence shown here is derived from an EMBL/GenBank/DDBJ whole genome shotgun (WGS) entry which is preliminary data.</text>
</comment>
<dbReference type="Proteomes" id="UP000539372">
    <property type="component" value="Unassembled WGS sequence"/>
</dbReference>
<evidence type="ECO:0000259" key="2">
    <source>
        <dbReference type="Pfam" id="PF04073"/>
    </source>
</evidence>
<dbReference type="RefSeq" id="WP_169626173.1">
    <property type="nucleotide sequence ID" value="NZ_JABBNT010000004.1"/>
</dbReference>
<accession>A0A7Y0E216</accession>
<feature type="domain" description="YbaK/aminoacyl-tRNA synthetase-associated" evidence="2">
    <location>
        <begin position="24"/>
        <end position="149"/>
    </location>
</feature>
<dbReference type="InterPro" id="IPR036754">
    <property type="entry name" value="YbaK/aa-tRNA-synt-asso_dom_sf"/>
</dbReference>
<dbReference type="InterPro" id="IPR007214">
    <property type="entry name" value="YbaK/aa-tRNA-synth-assoc-dom"/>
</dbReference>
<dbReference type="Pfam" id="PF04073">
    <property type="entry name" value="tRNA_edit"/>
    <property type="match status" value="1"/>
</dbReference>
<dbReference type="GO" id="GO:0002161">
    <property type="term" value="F:aminoacyl-tRNA deacylase activity"/>
    <property type="evidence" value="ECO:0007669"/>
    <property type="project" value="InterPro"/>
</dbReference>
<evidence type="ECO:0000313" key="4">
    <source>
        <dbReference type="Proteomes" id="UP000539372"/>
    </source>
</evidence>
<reference evidence="3 4" key="1">
    <citation type="submission" date="2020-04" db="EMBL/GenBank/DDBJ databases">
        <title>Rhodospirillaceae bacterium KN72 isolated from deep sea.</title>
        <authorList>
            <person name="Zhang D.-C."/>
        </authorList>
    </citation>
    <scope>NUCLEOTIDE SEQUENCE [LARGE SCALE GENOMIC DNA]</scope>
    <source>
        <strain evidence="3 4">KN72</strain>
    </source>
</reference>
<dbReference type="PANTHER" id="PTHR31423">
    <property type="entry name" value="YBAK DOMAIN-CONTAINING PROTEIN"/>
    <property type="match status" value="1"/>
</dbReference>